<dbReference type="PANTHER" id="PTHR46342">
    <property type="entry name" value="ALPHA-CATULIN"/>
    <property type="match status" value="1"/>
</dbReference>
<dbReference type="GO" id="GO:0005737">
    <property type="term" value="C:cytoplasm"/>
    <property type="evidence" value="ECO:0007669"/>
    <property type="project" value="UniProtKB-SubCell"/>
</dbReference>
<evidence type="ECO:0000256" key="4">
    <source>
        <dbReference type="SAM" id="MobiDB-lite"/>
    </source>
</evidence>
<evidence type="ECO:0000256" key="3">
    <source>
        <dbReference type="ARBA" id="ARBA00022490"/>
    </source>
</evidence>
<reference evidence="5" key="2">
    <citation type="submission" date="2017-10" db="EMBL/GenBank/DDBJ databases">
        <title>Ladona fulva Genome sequencing and assembly.</title>
        <authorList>
            <person name="Murali S."/>
            <person name="Richards S."/>
            <person name="Bandaranaike D."/>
            <person name="Bellair M."/>
            <person name="Blankenburg K."/>
            <person name="Chao H."/>
            <person name="Dinh H."/>
            <person name="Doddapaneni H."/>
            <person name="Dugan-Rocha S."/>
            <person name="Elkadiri S."/>
            <person name="Gnanaolivu R."/>
            <person name="Hernandez B."/>
            <person name="Skinner E."/>
            <person name="Javaid M."/>
            <person name="Lee S."/>
            <person name="Li M."/>
            <person name="Ming W."/>
            <person name="Munidasa M."/>
            <person name="Muniz J."/>
            <person name="Nguyen L."/>
            <person name="Hughes D."/>
            <person name="Osuji N."/>
            <person name="Pu L.-L."/>
            <person name="Puazo M."/>
            <person name="Qu C."/>
            <person name="Quiroz J."/>
            <person name="Raj R."/>
            <person name="Weissenberger G."/>
            <person name="Xin Y."/>
            <person name="Zou X."/>
            <person name="Han Y."/>
            <person name="Worley K."/>
            <person name="Muzny D."/>
            <person name="Gibbs R."/>
        </authorList>
    </citation>
    <scope>NUCLEOTIDE SEQUENCE</scope>
    <source>
        <strain evidence="5">Sampled in the wild</strain>
    </source>
</reference>
<dbReference type="SUPFAM" id="SSF47220">
    <property type="entry name" value="alpha-catenin/vinculin-like"/>
    <property type="match status" value="2"/>
</dbReference>
<comment type="similarity">
    <text evidence="2">Belongs to the vinculin/alpha-catenin family.</text>
</comment>
<gene>
    <name evidence="5" type="ORF">J437_LFUL002744</name>
</gene>
<proteinExistence type="inferred from homology"/>
<dbReference type="GO" id="GO:0071944">
    <property type="term" value="C:cell periphery"/>
    <property type="evidence" value="ECO:0007669"/>
    <property type="project" value="UniProtKB-ARBA"/>
</dbReference>
<keyword evidence="3" id="KW-0963">Cytoplasm</keyword>
<dbReference type="InterPro" id="IPR036723">
    <property type="entry name" value="Alpha-catenin/vinculin-like_sf"/>
</dbReference>
<evidence type="ECO:0000313" key="6">
    <source>
        <dbReference type="Proteomes" id="UP000792457"/>
    </source>
</evidence>
<dbReference type="GO" id="GO:0051015">
    <property type="term" value="F:actin filament binding"/>
    <property type="evidence" value="ECO:0007669"/>
    <property type="project" value="InterPro"/>
</dbReference>
<evidence type="ECO:0008006" key="7">
    <source>
        <dbReference type="Google" id="ProtNLM"/>
    </source>
</evidence>
<reference evidence="5" key="1">
    <citation type="submission" date="2013-04" db="EMBL/GenBank/DDBJ databases">
        <authorList>
            <person name="Qu J."/>
            <person name="Murali S.C."/>
            <person name="Bandaranaike D."/>
            <person name="Bellair M."/>
            <person name="Blankenburg K."/>
            <person name="Chao H."/>
            <person name="Dinh H."/>
            <person name="Doddapaneni H."/>
            <person name="Downs B."/>
            <person name="Dugan-Rocha S."/>
            <person name="Elkadiri S."/>
            <person name="Gnanaolivu R.D."/>
            <person name="Hernandez B."/>
            <person name="Javaid M."/>
            <person name="Jayaseelan J.C."/>
            <person name="Lee S."/>
            <person name="Li M."/>
            <person name="Ming W."/>
            <person name="Munidasa M."/>
            <person name="Muniz J."/>
            <person name="Nguyen L."/>
            <person name="Ongeri F."/>
            <person name="Osuji N."/>
            <person name="Pu L.-L."/>
            <person name="Puazo M."/>
            <person name="Qu C."/>
            <person name="Quiroz J."/>
            <person name="Raj R."/>
            <person name="Weissenberger G."/>
            <person name="Xin Y."/>
            <person name="Zou X."/>
            <person name="Han Y."/>
            <person name="Richards S."/>
            <person name="Worley K."/>
            <person name="Muzny D."/>
            <person name="Gibbs R."/>
        </authorList>
    </citation>
    <scope>NUCLEOTIDE SEQUENCE</scope>
    <source>
        <strain evidence="5">Sampled in the wild</strain>
    </source>
</reference>
<dbReference type="Gene3D" id="1.20.120.230">
    <property type="entry name" value="Alpha-catenin/vinculin-like"/>
    <property type="match status" value="2"/>
</dbReference>
<keyword evidence="6" id="KW-1185">Reference proteome</keyword>
<dbReference type="AlphaFoldDB" id="A0A8K0K2V7"/>
<dbReference type="GO" id="GO:0007155">
    <property type="term" value="P:cell adhesion"/>
    <property type="evidence" value="ECO:0007669"/>
    <property type="project" value="InterPro"/>
</dbReference>
<evidence type="ECO:0000256" key="1">
    <source>
        <dbReference type="ARBA" id="ARBA00004496"/>
    </source>
</evidence>
<protein>
    <recommendedName>
        <fullName evidence="7">Vinculin</fullName>
    </recommendedName>
</protein>
<evidence type="ECO:0000256" key="2">
    <source>
        <dbReference type="ARBA" id="ARBA00008376"/>
    </source>
</evidence>
<comment type="caution">
    <text evidence="5">The sequence shown here is derived from an EMBL/GenBank/DDBJ whole genome shotgun (WGS) entry which is preliminary data.</text>
</comment>
<accession>A0A8K0K2V7</accession>
<dbReference type="Pfam" id="PF01044">
    <property type="entry name" value="Vinculin"/>
    <property type="match status" value="1"/>
</dbReference>
<dbReference type="EMBL" id="KZ308274">
    <property type="protein sequence ID" value="KAG8226305.1"/>
    <property type="molecule type" value="Genomic_DNA"/>
</dbReference>
<organism evidence="5 6">
    <name type="scientific">Ladona fulva</name>
    <name type="common">Scarce chaser dragonfly</name>
    <name type="synonym">Libellula fulva</name>
    <dbReference type="NCBI Taxonomy" id="123851"/>
    <lineage>
        <taxon>Eukaryota</taxon>
        <taxon>Metazoa</taxon>
        <taxon>Ecdysozoa</taxon>
        <taxon>Arthropoda</taxon>
        <taxon>Hexapoda</taxon>
        <taxon>Insecta</taxon>
        <taxon>Pterygota</taxon>
        <taxon>Palaeoptera</taxon>
        <taxon>Odonata</taxon>
        <taxon>Epiprocta</taxon>
        <taxon>Anisoptera</taxon>
        <taxon>Libelluloidea</taxon>
        <taxon>Libellulidae</taxon>
        <taxon>Ladona</taxon>
    </lineage>
</organism>
<dbReference type="OrthoDB" id="9933814at2759"/>
<dbReference type="GO" id="GO:0007266">
    <property type="term" value="P:Rho protein signal transduction"/>
    <property type="evidence" value="ECO:0007669"/>
    <property type="project" value="InterPro"/>
</dbReference>
<dbReference type="InterPro" id="IPR006077">
    <property type="entry name" value="Vinculin/catenin"/>
</dbReference>
<feature type="region of interest" description="Disordered" evidence="4">
    <location>
        <begin position="144"/>
        <end position="170"/>
    </location>
</feature>
<comment type="subcellular location">
    <subcellularLocation>
        <location evidence="1">Cytoplasm</location>
    </subcellularLocation>
</comment>
<sequence>MLNRNWKYKDICHLKLDSISLHDISINAKKCHIAVYADVVLLLIRWQGVLGDLRVSITSQTEMVELAHLTGDRQGDLKDERRRSQMAAARQVLERSTVMLLTSSKACLRHPDCPSARENRDTVFCQMRRAMDLIHYVVKDGVLSASEGSRRPPGASSSSSSPSPTPSPLFLAPTAEHRLLLQHGRRASEEEDWETGRTAHIAIRQLEDLSSTVRLTEDGIPGGVRGGVGTRERLKAALDAVVERTQDFTDSAYTSHEHREGILLLCDRARLQLNALMHEAEETIGVPQLDAATGALLQVTSDLRALLRRAALERASDLLAEMGDPTSGNGVVADMVSALRNVAQAGDSRRIDEVSERFAEYVDHVVEVVKLLRHVAPTDSLQVYAKHSEIGIRTYGPQVVTAAQSLSRHPTSKIAKENLEGIHRNMSMTLLKLFHGSVYYSRLLQSEVRVKILYQDYWM</sequence>
<evidence type="ECO:0000313" key="5">
    <source>
        <dbReference type="EMBL" id="KAG8226305.1"/>
    </source>
</evidence>
<dbReference type="PANTHER" id="PTHR46342:SF1">
    <property type="entry name" value="ALPHA-CATULIN"/>
    <property type="match status" value="1"/>
</dbReference>
<feature type="compositionally biased region" description="Low complexity" evidence="4">
    <location>
        <begin position="151"/>
        <end position="170"/>
    </location>
</feature>
<dbReference type="Proteomes" id="UP000792457">
    <property type="component" value="Unassembled WGS sequence"/>
</dbReference>
<name>A0A8K0K2V7_LADFU</name>
<dbReference type="InterPro" id="IPR030045">
    <property type="entry name" value="CTNNAL1"/>
</dbReference>